<evidence type="ECO:0000256" key="8">
    <source>
        <dbReference type="ARBA" id="ARBA00023136"/>
    </source>
</evidence>
<dbReference type="Proteomes" id="UP000304914">
    <property type="component" value="Chromosome"/>
</dbReference>
<dbReference type="GO" id="GO:0015385">
    <property type="term" value="F:sodium:proton antiporter activity"/>
    <property type="evidence" value="ECO:0007669"/>
    <property type="project" value="InterPro"/>
</dbReference>
<evidence type="ECO:0000256" key="10">
    <source>
        <dbReference type="SAM" id="Phobius"/>
    </source>
</evidence>
<keyword evidence="9" id="KW-0739">Sodium transport</keyword>
<evidence type="ECO:0000256" key="2">
    <source>
        <dbReference type="ARBA" id="ARBA00022448"/>
    </source>
</evidence>
<name>A0A4U9ZNC1_9STRE</name>
<evidence type="ECO:0000256" key="4">
    <source>
        <dbReference type="ARBA" id="ARBA00022692"/>
    </source>
</evidence>
<keyword evidence="2" id="KW-0813">Transport</keyword>
<evidence type="ECO:0000256" key="3">
    <source>
        <dbReference type="ARBA" id="ARBA00022475"/>
    </source>
</evidence>
<organism evidence="12 13">
    <name type="scientific">Streptococcus pseudoporcinus</name>
    <dbReference type="NCBI Taxonomy" id="361101"/>
    <lineage>
        <taxon>Bacteria</taxon>
        <taxon>Bacillati</taxon>
        <taxon>Bacillota</taxon>
        <taxon>Bacilli</taxon>
        <taxon>Lactobacillales</taxon>
        <taxon>Streptococcaceae</taxon>
        <taxon>Streptococcus</taxon>
    </lineage>
</organism>
<evidence type="ECO:0000256" key="7">
    <source>
        <dbReference type="ARBA" id="ARBA00023065"/>
    </source>
</evidence>
<feature type="transmembrane region" description="Helical" evidence="10">
    <location>
        <begin position="153"/>
        <end position="173"/>
    </location>
</feature>
<dbReference type="AlphaFoldDB" id="A0A4U9ZNC1"/>
<protein>
    <submittedName>
        <fullName evidence="12">Membrane protein</fullName>
    </submittedName>
</protein>
<comment type="subcellular location">
    <subcellularLocation>
        <location evidence="1">Cell membrane</location>
        <topology evidence="1">Multi-pass membrane protein</topology>
    </subcellularLocation>
</comment>
<keyword evidence="8 10" id="KW-0472">Membrane</keyword>
<dbReference type="EMBL" id="LR594035">
    <property type="protein sequence ID" value="VTS42433.1"/>
    <property type="molecule type" value="Genomic_DNA"/>
</dbReference>
<feature type="transmembrane region" description="Helical" evidence="10">
    <location>
        <begin position="83"/>
        <end position="105"/>
    </location>
</feature>
<dbReference type="GO" id="GO:0015386">
    <property type="term" value="F:potassium:proton antiporter activity"/>
    <property type="evidence" value="ECO:0007669"/>
    <property type="project" value="TreeGrafter"/>
</dbReference>
<keyword evidence="6" id="KW-0915">Sodium</keyword>
<keyword evidence="3" id="KW-1003">Cell membrane</keyword>
<dbReference type="InterPro" id="IPR006153">
    <property type="entry name" value="Cation/H_exchanger_TM"/>
</dbReference>
<keyword evidence="4 10" id="KW-0812">Transmembrane</keyword>
<evidence type="ECO:0000256" key="5">
    <source>
        <dbReference type="ARBA" id="ARBA00022989"/>
    </source>
</evidence>
<dbReference type="PANTHER" id="PTHR10110">
    <property type="entry name" value="SODIUM/HYDROGEN EXCHANGER"/>
    <property type="match status" value="1"/>
</dbReference>
<evidence type="ECO:0000256" key="1">
    <source>
        <dbReference type="ARBA" id="ARBA00004651"/>
    </source>
</evidence>
<evidence type="ECO:0000313" key="13">
    <source>
        <dbReference type="Proteomes" id="UP000304914"/>
    </source>
</evidence>
<proteinExistence type="predicted"/>
<gene>
    <name evidence="12" type="primary">nhaK_1</name>
    <name evidence="12" type="ORF">NCTC5385_02204</name>
</gene>
<accession>A0A4U9ZNC1</accession>
<evidence type="ECO:0000313" key="12">
    <source>
        <dbReference type="EMBL" id="VTS42433.1"/>
    </source>
</evidence>
<evidence type="ECO:0000256" key="6">
    <source>
        <dbReference type="ARBA" id="ARBA00023053"/>
    </source>
</evidence>
<dbReference type="GO" id="GO:0098719">
    <property type="term" value="P:sodium ion import across plasma membrane"/>
    <property type="evidence" value="ECO:0007669"/>
    <property type="project" value="TreeGrafter"/>
</dbReference>
<keyword evidence="5 10" id="KW-1133">Transmembrane helix</keyword>
<dbReference type="Pfam" id="PF00999">
    <property type="entry name" value="Na_H_Exchanger"/>
    <property type="match status" value="1"/>
</dbReference>
<feature type="domain" description="Cation/H+ exchanger transmembrane" evidence="11">
    <location>
        <begin position="11"/>
        <end position="170"/>
    </location>
</feature>
<dbReference type="GO" id="GO:0005886">
    <property type="term" value="C:plasma membrane"/>
    <property type="evidence" value="ECO:0007669"/>
    <property type="project" value="UniProtKB-SubCell"/>
</dbReference>
<dbReference type="GO" id="GO:0051453">
    <property type="term" value="P:regulation of intracellular pH"/>
    <property type="evidence" value="ECO:0007669"/>
    <property type="project" value="TreeGrafter"/>
</dbReference>
<feature type="transmembrane region" description="Helical" evidence="10">
    <location>
        <begin position="32"/>
        <end position="62"/>
    </location>
</feature>
<evidence type="ECO:0000256" key="9">
    <source>
        <dbReference type="ARBA" id="ARBA00023201"/>
    </source>
</evidence>
<dbReference type="InterPro" id="IPR018422">
    <property type="entry name" value="Cation/H_exchanger_CPA1"/>
</dbReference>
<sequence>MPIAIIVITFLLSLILSNVVNRIIPQIPLPAIQLFFGIVFGIFSKNQAFILNPELFLAFVIAPLNFREGQESDVKSFLKSRNLVLFLILPTVFLTTIFMGLSIKALIPVELPLALCFAMGASLAPTDAVAFLSLAKRFKFPNQVKNTLTSEGLLNDASGLVAFQFALILLLLLQATSL</sequence>
<evidence type="ECO:0000259" key="11">
    <source>
        <dbReference type="Pfam" id="PF00999"/>
    </source>
</evidence>
<keyword evidence="7" id="KW-0406">Ion transport</keyword>
<reference evidence="12 13" key="1">
    <citation type="submission" date="2019-05" db="EMBL/GenBank/DDBJ databases">
        <authorList>
            <consortium name="Pathogen Informatics"/>
        </authorList>
    </citation>
    <scope>NUCLEOTIDE SEQUENCE [LARGE SCALE GENOMIC DNA]</scope>
    <source>
        <strain evidence="12 13">NCTC5385</strain>
    </source>
</reference>
<dbReference type="PANTHER" id="PTHR10110:SF86">
    <property type="entry name" value="SODIUM_HYDROGEN EXCHANGER 7"/>
    <property type="match status" value="1"/>
</dbReference>
<dbReference type="Gene3D" id="6.10.140.1330">
    <property type="match status" value="1"/>
</dbReference>
<feature type="transmembrane region" description="Helical" evidence="10">
    <location>
        <begin position="111"/>
        <end position="132"/>
    </location>
</feature>